<dbReference type="InterPro" id="IPR021827">
    <property type="entry name" value="Nup186/Nup192/Nup205"/>
</dbReference>
<evidence type="ECO:0000259" key="3">
    <source>
        <dbReference type="PROSITE" id="PS51840"/>
    </source>
</evidence>
<organism evidence="4 5">
    <name type="scientific">Sphagnum jensenii</name>
    <dbReference type="NCBI Taxonomy" id="128206"/>
    <lineage>
        <taxon>Eukaryota</taxon>
        <taxon>Viridiplantae</taxon>
        <taxon>Streptophyta</taxon>
        <taxon>Embryophyta</taxon>
        <taxon>Bryophyta</taxon>
        <taxon>Sphagnophytina</taxon>
        <taxon>Sphagnopsida</taxon>
        <taxon>Sphagnales</taxon>
        <taxon>Sphagnaceae</taxon>
        <taxon>Sphagnum</taxon>
    </lineage>
</organism>
<feature type="compositionally biased region" description="Low complexity" evidence="2">
    <location>
        <begin position="291"/>
        <end position="302"/>
    </location>
</feature>
<feature type="compositionally biased region" description="Basic and acidic residues" evidence="2">
    <location>
        <begin position="351"/>
        <end position="368"/>
    </location>
</feature>
<dbReference type="Pfam" id="PF10358">
    <property type="entry name" value="NT-C2"/>
    <property type="match status" value="1"/>
</dbReference>
<gene>
    <name evidence="4" type="ORF">CSSPJE1EN1_LOCUS4694</name>
</gene>
<sequence>MASFFGLGLRKAKGVPGRFEFEILVQEIKPWMPAVPSPVLLSWHRGEKRWGSTAGMMPLIGGSNGNRVYFNESFKIPATLYEKQPGNNAGGYEKKPLLFTLQSATEHPSDYRKTARKTLAMAEIDLGEFASLTTPLYRGILLDVGKNNAAGKPILYFRIDCRRKAPTSAPLSSRLAVGLRGSSLFPASDHLPLKAFNSDVAGLVHETDEKKTSTARIGEDGASDDDALRRRPASPLNVQETRNDAATRRQKNREKLFSLDYDNDKNIALPIVGVFVPSLRVARQNSPNPLTTSSGSSSATTTFLPREPANPVQSSGGITLSNDQKNVAAAAVTTRKISTSIGEGESSKNSTESDRGEKPEQIPRLHDLHGLPGTYASYIVKPETPNEPVVVAPAAASPGATEDGSIDKPPGGTVASRSVAAAVYAATAAYEARKAIKHSNEAEEDSTMSMAPAITSLLPTEMTSPVSDAAGFVVTLPSSNGELPRKPAAVVPDSSSPCPPATTIPATAVTLMINVASQSAFLEGKICDDPVKEQEPQAVPEQSIVVAEPLPKEGPWTGPPVPEQSVVAEPLPKPGWPLLDKNHVILSRTQSQRGSVLPIRSSGALPPPLVIDKHVISKTISEGNSIVNPPMKEMEQLLVVDENVNAGVEDENIMGGKNNNNIYGLGEARANLAMLEKRAIEELRKKVAVAEAKATLNQEQGEERASQLEQKLMELEDELRDSAAIEVALYSITAEHVISSRHMHTPARRLNRLYRYALKKWSPKRRANSARNTILGLVLVVRACGNDVARLTFWWSNVIVLRESIMQAGNIEPTTRSSTEVGADGVPSSCCAKASDINQFRVQETVQSRVLSRQASSKLLMHSDWGEGRTFISALQNVEEWIHARILECVWWQAMTPPMEVGGVSLPEVTSSNFARIQGEFNKFTGMVRGGIDELNKFAENVKEQYFMKEKSDANLSQLGNARQGYISTQVWKIALTNAQNMLCPLQGHTHGCGCLPGLNRMIIAECVERLDVALLNGILRNPENNFPSDPFADPIMDLSVLPIPIGALSFGAGSQLKNVVVQWSTWLSALLDVRDPSSTESLNKEGAEAQNGVEMKEKPMVSRFMRTTGSMLMLPKDMILEIARRREAARKEADQKSTMYFSLLRAAGDLLMLPKHMVLDKTVREEVCPVLSLALIERILHDFVPDEFSPNPVSHDLLAAIHNEVSLEQQKHSFTDMNHEAVAIAHFPPLFYNPPPSQVVRLWIGELPEAGDLANKNTYSLLHKGHNSDDELEEFASTPLSWLRNGSTTGSRPVLGREALELAGGNVVVTRRHQLLKEVWEMQ</sequence>
<keyword evidence="5" id="KW-1185">Reference proteome</keyword>
<keyword evidence="1" id="KW-0175">Coiled coil</keyword>
<feature type="compositionally biased region" description="Polar residues" evidence="2">
    <location>
        <begin position="311"/>
        <end position="321"/>
    </location>
</feature>
<evidence type="ECO:0000313" key="4">
    <source>
        <dbReference type="EMBL" id="CAK9259216.1"/>
    </source>
</evidence>
<feature type="coiled-coil region" evidence="1">
    <location>
        <begin position="665"/>
        <end position="725"/>
    </location>
</feature>
<feature type="region of interest" description="Disordered" evidence="2">
    <location>
        <begin position="338"/>
        <end position="368"/>
    </location>
</feature>
<dbReference type="PANTHER" id="PTHR31344">
    <property type="entry name" value="NUCLEAR PORE COMPLEX PROTEIN NUP205"/>
    <property type="match status" value="1"/>
</dbReference>
<evidence type="ECO:0000256" key="1">
    <source>
        <dbReference type="SAM" id="Coils"/>
    </source>
</evidence>
<accession>A0ABP0VZ66</accession>
<dbReference type="PROSITE" id="PS51840">
    <property type="entry name" value="C2_NT"/>
    <property type="match status" value="1"/>
</dbReference>
<feature type="domain" description="C2 NT-type" evidence="3">
    <location>
        <begin position="9"/>
        <end position="163"/>
    </location>
</feature>
<reference evidence="4" key="1">
    <citation type="submission" date="2024-02" db="EMBL/GenBank/DDBJ databases">
        <authorList>
            <consortium name="ELIXIR-Norway"/>
            <consortium name="Elixir Norway"/>
        </authorList>
    </citation>
    <scope>NUCLEOTIDE SEQUENCE</scope>
</reference>
<feature type="region of interest" description="Disordered" evidence="2">
    <location>
        <begin position="207"/>
        <end position="249"/>
    </location>
</feature>
<protein>
    <recommendedName>
        <fullName evidence="3">C2 NT-type domain-containing protein</fullName>
    </recommendedName>
</protein>
<proteinExistence type="predicted"/>
<feature type="region of interest" description="Disordered" evidence="2">
    <location>
        <begin position="285"/>
        <end position="321"/>
    </location>
</feature>
<evidence type="ECO:0000256" key="2">
    <source>
        <dbReference type="SAM" id="MobiDB-lite"/>
    </source>
</evidence>
<dbReference type="Proteomes" id="UP001497444">
    <property type="component" value="Chromosome 12"/>
</dbReference>
<dbReference type="InterPro" id="IPR019448">
    <property type="entry name" value="NT-C2"/>
</dbReference>
<dbReference type="PANTHER" id="PTHR31344:SF11">
    <property type="entry name" value="NUCLEOLAR PROTEIN GAR2-LIKE PROTEIN"/>
    <property type="match status" value="1"/>
</dbReference>
<name>A0ABP0VZ66_9BRYO</name>
<evidence type="ECO:0000313" key="5">
    <source>
        <dbReference type="Proteomes" id="UP001497444"/>
    </source>
</evidence>
<dbReference type="EMBL" id="OZ020107">
    <property type="protein sequence ID" value="CAK9259216.1"/>
    <property type="molecule type" value="Genomic_DNA"/>
</dbReference>